<evidence type="ECO:0000256" key="12">
    <source>
        <dbReference type="ARBA" id="ARBA00023146"/>
    </source>
</evidence>
<evidence type="ECO:0000259" key="14">
    <source>
        <dbReference type="PROSITE" id="PS50862"/>
    </source>
</evidence>
<evidence type="ECO:0000256" key="8">
    <source>
        <dbReference type="ARBA" id="ARBA00022840"/>
    </source>
</evidence>
<dbReference type="EMBL" id="KV745052">
    <property type="protein sequence ID" value="OCK78553.1"/>
    <property type="molecule type" value="Genomic_DNA"/>
</dbReference>
<organism evidence="15 16">
    <name type="scientific">Lepidopterella palustris CBS 459.81</name>
    <dbReference type="NCBI Taxonomy" id="1314670"/>
    <lineage>
        <taxon>Eukaryota</taxon>
        <taxon>Fungi</taxon>
        <taxon>Dikarya</taxon>
        <taxon>Ascomycota</taxon>
        <taxon>Pezizomycotina</taxon>
        <taxon>Dothideomycetes</taxon>
        <taxon>Pleosporomycetidae</taxon>
        <taxon>Mytilinidiales</taxon>
        <taxon>Argynnaceae</taxon>
        <taxon>Lepidopterella</taxon>
    </lineage>
</organism>
<dbReference type="FunFam" id="1.50.40.10:FF:000029">
    <property type="entry name" value="Solute carrier family 25 member 28"/>
    <property type="match status" value="1"/>
</dbReference>
<dbReference type="Gene3D" id="3.30.930.10">
    <property type="entry name" value="Bira Bifunctional Protein, Domain 2"/>
    <property type="match status" value="1"/>
</dbReference>
<dbReference type="Pfam" id="PF00152">
    <property type="entry name" value="tRNA-synt_2"/>
    <property type="match status" value="1"/>
</dbReference>
<name>A0A8E2E7F4_9PEZI</name>
<dbReference type="Pfam" id="PF00153">
    <property type="entry name" value="Mito_carr"/>
    <property type="match status" value="3"/>
</dbReference>
<keyword evidence="4" id="KW-0436">Ligase</keyword>
<evidence type="ECO:0000256" key="7">
    <source>
        <dbReference type="ARBA" id="ARBA00022792"/>
    </source>
</evidence>
<dbReference type="GO" id="GO:0006421">
    <property type="term" value="P:asparaginyl-tRNA aminoacylation"/>
    <property type="evidence" value="ECO:0007669"/>
    <property type="project" value="InterPro"/>
</dbReference>
<dbReference type="Proteomes" id="UP000250266">
    <property type="component" value="Unassembled WGS sequence"/>
</dbReference>
<dbReference type="InterPro" id="IPR045864">
    <property type="entry name" value="aa-tRNA-synth_II/BPL/LPL"/>
</dbReference>
<dbReference type="InterPro" id="IPR004365">
    <property type="entry name" value="NA-bd_OB_tRNA"/>
</dbReference>
<feature type="repeat" description="Solcar" evidence="13">
    <location>
        <begin position="692"/>
        <end position="776"/>
    </location>
</feature>
<dbReference type="SUPFAM" id="SSF50249">
    <property type="entry name" value="Nucleic acid-binding proteins"/>
    <property type="match status" value="1"/>
</dbReference>
<dbReference type="InterPro" id="IPR006195">
    <property type="entry name" value="aa-tRNA-synth_II"/>
</dbReference>
<keyword evidence="8" id="KW-0067">ATP-binding</keyword>
<keyword evidence="9" id="KW-0648">Protein biosynthesis</keyword>
<dbReference type="PROSITE" id="PS50920">
    <property type="entry name" value="SOLCAR"/>
    <property type="match status" value="3"/>
</dbReference>
<dbReference type="NCBIfam" id="NF003037">
    <property type="entry name" value="PRK03932.1"/>
    <property type="match status" value="1"/>
</dbReference>
<dbReference type="GO" id="GO:0005524">
    <property type="term" value="F:ATP binding"/>
    <property type="evidence" value="ECO:0007669"/>
    <property type="project" value="UniProtKB-KW"/>
</dbReference>
<gene>
    <name evidence="15" type="ORF">K432DRAFT_356553</name>
</gene>
<keyword evidence="16" id="KW-1185">Reference proteome</keyword>
<evidence type="ECO:0000256" key="11">
    <source>
        <dbReference type="ARBA" id="ARBA00023136"/>
    </source>
</evidence>
<feature type="domain" description="Aminoacyl-transfer RNA synthetases class-II family profile" evidence="14">
    <location>
        <begin position="178"/>
        <end position="544"/>
    </location>
</feature>
<dbReference type="GO" id="GO:0005739">
    <property type="term" value="C:mitochondrion"/>
    <property type="evidence" value="ECO:0007669"/>
    <property type="project" value="TreeGrafter"/>
</dbReference>
<evidence type="ECO:0000256" key="3">
    <source>
        <dbReference type="ARBA" id="ARBA00012816"/>
    </source>
</evidence>
<evidence type="ECO:0000256" key="6">
    <source>
        <dbReference type="ARBA" id="ARBA00022741"/>
    </source>
</evidence>
<accession>A0A8E2E7F4</accession>
<evidence type="ECO:0000256" key="1">
    <source>
        <dbReference type="ARBA" id="ARBA00004141"/>
    </source>
</evidence>
<dbReference type="PROSITE" id="PS50862">
    <property type="entry name" value="AA_TRNA_LIGASE_II"/>
    <property type="match status" value="1"/>
</dbReference>
<dbReference type="Gene3D" id="1.50.40.10">
    <property type="entry name" value="Mitochondrial carrier domain"/>
    <property type="match status" value="1"/>
</dbReference>
<dbReference type="OrthoDB" id="43906at2759"/>
<proteinExistence type="inferred from homology"/>
<evidence type="ECO:0000313" key="15">
    <source>
        <dbReference type="EMBL" id="OCK78553.1"/>
    </source>
</evidence>
<dbReference type="InterPro" id="IPR023395">
    <property type="entry name" value="MCP_dom_sf"/>
</dbReference>
<evidence type="ECO:0000256" key="13">
    <source>
        <dbReference type="PROSITE-ProRule" id="PRU00282"/>
    </source>
</evidence>
<keyword evidence="10" id="KW-1133">Transmembrane helix</keyword>
<dbReference type="PANTHER" id="PTHR22594">
    <property type="entry name" value="ASPARTYL/LYSYL-TRNA SYNTHETASE"/>
    <property type="match status" value="1"/>
</dbReference>
<keyword evidence="12 15" id="KW-0030">Aminoacyl-tRNA synthetase</keyword>
<evidence type="ECO:0000313" key="16">
    <source>
        <dbReference type="Proteomes" id="UP000250266"/>
    </source>
</evidence>
<dbReference type="GO" id="GO:0016020">
    <property type="term" value="C:membrane"/>
    <property type="evidence" value="ECO:0007669"/>
    <property type="project" value="UniProtKB-SubCell"/>
</dbReference>
<dbReference type="InterPro" id="IPR018108">
    <property type="entry name" value="MCP_transmembrane"/>
</dbReference>
<dbReference type="Pfam" id="PF01336">
    <property type="entry name" value="tRNA_anti-codon"/>
    <property type="match status" value="1"/>
</dbReference>
<dbReference type="InterPro" id="IPR002312">
    <property type="entry name" value="Asp/Asn-tRNA-synth_IIb"/>
</dbReference>
<dbReference type="PANTHER" id="PTHR22594:SF34">
    <property type="entry name" value="ASPARAGINE--TRNA LIGASE, MITOCHONDRIAL-RELATED"/>
    <property type="match status" value="1"/>
</dbReference>
<dbReference type="AlphaFoldDB" id="A0A8E2E7F4"/>
<dbReference type="GO" id="GO:0004816">
    <property type="term" value="F:asparagine-tRNA ligase activity"/>
    <property type="evidence" value="ECO:0007669"/>
    <property type="project" value="UniProtKB-EC"/>
</dbReference>
<dbReference type="Gene3D" id="2.40.50.140">
    <property type="entry name" value="Nucleic acid-binding proteins"/>
    <property type="match status" value="1"/>
</dbReference>
<keyword evidence="11 13" id="KW-0472">Membrane</keyword>
<evidence type="ECO:0000256" key="2">
    <source>
        <dbReference type="ARBA" id="ARBA00008226"/>
    </source>
</evidence>
<evidence type="ECO:0000256" key="9">
    <source>
        <dbReference type="ARBA" id="ARBA00022917"/>
    </source>
</evidence>
<dbReference type="NCBIfam" id="TIGR00457">
    <property type="entry name" value="asnS"/>
    <property type="match status" value="1"/>
</dbReference>
<protein>
    <recommendedName>
        <fullName evidence="3">asparagine--tRNA ligase</fullName>
        <ecNumber evidence="3">6.1.1.22</ecNumber>
    </recommendedName>
</protein>
<evidence type="ECO:0000256" key="10">
    <source>
        <dbReference type="ARBA" id="ARBA00022989"/>
    </source>
</evidence>
<evidence type="ECO:0000256" key="4">
    <source>
        <dbReference type="ARBA" id="ARBA00022598"/>
    </source>
</evidence>
<comment type="subcellular location">
    <subcellularLocation>
        <location evidence="1">Membrane</location>
        <topology evidence="1">Multi-pass membrane protein</topology>
    </subcellularLocation>
</comment>
<keyword evidence="7" id="KW-0496">Mitochondrion</keyword>
<dbReference type="InterPro" id="IPR012340">
    <property type="entry name" value="NA-bd_OB-fold"/>
</dbReference>
<dbReference type="SUPFAM" id="SSF103506">
    <property type="entry name" value="Mitochondrial carrier"/>
    <property type="match status" value="1"/>
</dbReference>
<keyword evidence="7" id="KW-0999">Mitochondrion inner membrane</keyword>
<dbReference type="InterPro" id="IPR004364">
    <property type="entry name" value="Aa-tRNA-synt_II"/>
</dbReference>
<comment type="similarity">
    <text evidence="2">Belongs to the class-II aminoacyl-tRNA synthetase family.</text>
</comment>
<keyword evidence="5 13" id="KW-0812">Transmembrane</keyword>
<evidence type="ECO:0000256" key="5">
    <source>
        <dbReference type="ARBA" id="ARBA00022692"/>
    </source>
</evidence>
<dbReference type="CDD" id="cd04318">
    <property type="entry name" value="EcAsnRS_like_N"/>
    <property type="match status" value="1"/>
</dbReference>
<dbReference type="SUPFAM" id="SSF55681">
    <property type="entry name" value="Class II aaRS and biotin synthetases"/>
    <property type="match status" value="1"/>
</dbReference>
<sequence length="882" mass="97692">MGRPLLLRLRASRSPLQLRCPEPCVQAAWLQKVRRSSTLPQPSIASLLAPSPASAHLRTTPSVGETITVNGFVRTVRKQKRIAFAAVGDGSSLESLQVVLNPEQADGLSTGIAVAITGQWKESPSGKEQTYELQAEQIRILGQNDATTYPLQKKYHTTEFLRTLPHLRPRLPFNSLILRLRSQVISQITNFFARQDFVQTHPPIITSSDCEGAGEVFTISTNPISSGVDKQSSLSRRDDQFFQSPKYLTVSTQLHLEALAQSVGKVWTLSPTFRAEKSDTPRHLSEFYMLEAEVAFVEKLDQIMDLVENMLREVARSLKASRVGQELLHARGSGWDEESSESSVTQEILAKRWQGFIDGPWRRITYTEAIKILTAAMVQRKVIFEFTPCFESGLQAEHEKFLAENVGLGGPVFITDYPRRLKPFYMAPSIESLENTNAGATVACFDLLVPEVCELAGGSMREHRLRELLESMDDRGLKRPVANHLDDQISDWPLQWYLDLRRYGSVPHGGFGLGFDRLLGYLSGVSNIREIVAKPRSKSPRIHPSTYKQLLHCLTNTTLAARILWGEVDFMATHERTAVEEVEHDYESLPPNFSLSANMLAGAFAGIAEHSVMYPIDLLKTRMQVVNPSPTAVYTGISNAMITISRVEGFRTLWRGLSSVVLGAGPAHAVYFASYEAVKHAMGGNDGGKHEHHPLAAAVSGASATIASDALMNPFDVIKQRMQLHGSVYKSLGHCAKTVFRTEGFTAFYVSYPTTLCMTVPFTALQFMAYESISKTMNPTGRYDPYTHCTAGGLAGGFAAGFTTPLDVIKTLLQTRGSATEPELRNVSGLWQAATIIKRRDGYGGFFRGLKPRIITTMPSTAICWSAYEMAKAFFIARNEAR</sequence>
<dbReference type="PRINTS" id="PR01042">
    <property type="entry name" value="TRNASYNTHASP"/>
</dbReference>
<dbReference type="EC" id="6.1.1.22" evidence="3"/>
<dbReference type="GO" id="GO:0003676">
    <property type="term" value="F:nucleic acid binding"/>
    <property type="evidence" value="ECO:0007669"/>
    <property type="project" value="InterPro"/>
</dbReference>
<feature type="repeat" description="Solcar" evidence="13">
    <location>
        <begin position="593"/>
        <end position="681"/>
    </location>
</feature>
<dbReference type="InterPro" id="IPR004522">
    <property type="entry name" value="Asn-tRNA-ligase"/>
</dbReference>
<keyword evidence="6" id="KW-0547">Nucleotide-binding</keyword>
<feature type="repeat" description="Solcar" evidence="13">
    <location>
        <begin position="783"/>
        <end position="874"/>
    </location>
</feature>
<reference evidence="15 16" key="1">
    <citation type="journal article" date="2016" name="Nat. Commun.">
        <title>Ectomycorrhizal ecology is imprinted in the genome of the dominant symbiotic fungus Cenococcum geophilum.</title>
        <authorList>
            <consortium name="DOE Joint Genome Institute"/>
            <person name="Peter M."/>
            <person name="Kohler A."/>
            <person name="Ohm R.A."/>
            <person name="Kuo A."/>
            <person name="Krutzmann J."/>
            <person name="Morin E."/>
            <person name="Arend M."/>
            <person name="Barry K.W."/>
            <person name="Binder M."/>
            <person name="Choi C."/>
            <person name="Clum A."/>
            <person name="Copeland A."/>
            <person name="Grisel N."/>
            <person name="Haridas S."/>
            <person name="Kipfer T."/>
            <person name="LaButti K."/>
            <person name="Lindquist E."/>
            <person name="Lipzen A."/>
            <person name="Maire R."/>
            <person name="Meier B."/>
            <person name="Mihaltcheva S."/>
            <person name="Molinier V."/>
            <person name="Murat C."/>
            <person name="Poggeler S."/>
            <person name="Quandt C.A."/>
            <person name="Sperisen C."/>
            <person name="Tritt A."/>
            <person name="Tisserant E."/>
            <person name="Crous P.W."/>
            <person name="Henrissat B."/>
            <person name="Nehls U."/>
            <person name="Egli S."/>
            <person name="Spatafora J.W."/>
            <person name="Grigoriev I.V."/>
            <person name="Martin F.M."/>
        </authorList>
    </citation>
    <scope>NUCLEOTIDE SEQUENCE [LARGE SCALE GENOMIC DNA]</scope>
    <source>
        <strain evidence="15 16">CBS 459.81</strain>
    </source>
</reference>